<dbReference type="EMBL" id="JACGCM010000445">
    <property type="protein sequence ID" value="KAF6171986.1"/>
    <property type="molecule type" value="Genomic_DNA"/>
</dbReference>
<organism evidence="2 3">
    <name type="scientific">Kingdonia uniflora</name>
    <dbReference type="NCBI Taxonomy" id="39325"/>
    <lineage>
        <taxon>Eukaryota</taxon>
        <taxon>Viridiplantae</taxon>
        <taxon>Streptophyta</taxon>
        <taxon>Embryophyta</taxon>
        <taxon>Tracheophyta</taxon>
        <taxon>Spermatophyta</taxon>
        <taxon>Magnoliopsida</taxon>
        <taxon>Ranunculales</taxon>
        <taxon>Circaeasteraceae</taxon>
        <taxon>Kingdonia</taxon>
    </lineage>
</organism>
<evidence type="ECO:0000313" key="2">
    <source>
        <dbReference type="EMBL" id="KAF6171986.1"/>
    </source>
</evidence>
<accession>A0A7J7NXQ7</accession>
<protein>
    <submittedName>
        <fullName evidence="2">Uncharacterized protein</fullName>
    </submittedName>
</protein>
<feature type="transmembrane region" description="Helical" evidence="1">
    <location>
        <begin position="125"/>
        <end position="143"/>
    </location>
</feature>
<name>A0A7J7NXQ7_9MAGN</name>
<keyword evidence="1" id="KW-1133">Transmembrane helix</keyword>
<keyword evidence="3" id="KW-1185">Reference proteome</keyword>
<gene>
    <name evidence="2" type="ORF">GIB67_029404</name>
</gene>
<keyword evidence="1" id="KW-0812">Transmembrane</keyword>
<reference evidence="2 3" key="1">
    <citation type="journal article" date="2020" name="IScience">
        <title>Genome Sequencing of the Endangered Kingdonia uniflora (Circaeasteraceae, Ranunculales) Reveals Potential Mechanisms of Evolutionary Specialization.</title>
        <authorList>
            <person name="Sun Y."/>
            <person name="Deng T."/>
            <person name="Zhang A."/>
            <person name="Moore M.J."/>
            <person name="Landis J.B."/>
            <person name="Lin N."/>
            <person name="Zhang H."/>
            <person name="Zhang X."/>
            <person name="Huang J."/>
            <person name="Zhang X."/>
            <person name="Sun H."/>
            <person name="Wang H."/>
        </authorList>
    </citation>
    <scope>NUCLEOTIDE SEQUENCE [LARGE SCALE GENOMIC DNA]</scope>
    <source>
        <strain evidence="2">TB1705</strain>
        <tissue evidence="2">Leaf</tissue>
    </source>
</reference>
<feature type="transmembrane region" description="Helical" evidence="1">
    <location>
        <begin position="102"/>
        <end position="119"/>
    </location>
</feature>
<evidence type="ECO:0000313" key="3">
    <source>
        <dbReference type="Proteomes" id="UP000541444"/>
    </source>
</evidence>
<dbReference type="AlphaFoldDB" id="A0A7J7NXQ7"/>
<feature type="non-terminal residue" evidence="2">
    <location>
        <position position="169"/>
    </location>
</feature>
<proteinExistence type="predicted"/>
<comment type="caution">
    <text evidence="2">The sequence shown here is derived from an EMBL/GenBank/DDBJ whole genome shotgun (WGS) entry which is preliminary data.</text>
</comment>
<keyword evidence="1" id="KW-0472">Membrane</keyword>
<dbReference type="Proteomes" id="UP000541444">
    <property type="component" value="Unassembled WGS sequence"/>
</dbReference>
<sequence>QTATAKYTRITKSRTLVNLFYLGSSSSSTRDILIHASTHIRSTTSTLVHLSNDGVAESLQHLHLVIKLLSLCKLVSIEPLDCLINSILNLLLISGVKLSSNFLIFYCVPHVVCIVFQGILRLNLLLVFLVLRLVFLSFLDHLLNILLRQPSLVVCDCNLVLLSRGLVLG</sequence>
<evidence type="ECO:0000256" key="1">
    <source>
        <dbReference type="SAM" id="Phobius"/>
    </source>
</evidence>